<reference evidence="1" key="1">
    <citation type="journal article" date="2014" name="Int. J. Syst. Evol. Microbiol.">
        <title>Complete genome of a new Firmicutes species belonging to the dominant human colonic microbiota ('Ruminococcus bicirculans') reveals two chromosomes and a selective capacity to utilize plant glucans.</title>
        <authorList>
            <consortium name="NISC Comparative Sequencing Program"/>
            <person name="Wegmann U."/>
            <person name="Louis P."/>
            <person name="Goesmann A."/>
            <person name="Henrissat B."/>
            <person name="Duncan S.H."/>
            <person name="Flint H.J."/>
        </authorList>
    </citation>
    <scope>NUCLEOTIDE SEQUENCE</scope>
    <source>
        <strain evidence="1">CGMCC 1.15931</strain>
    </source>
</reference>
<evidence type="ECO:0000313" key="1">
    <source>
        <dbReference type="EMBL" id="GGC15214.1"/>
    </source>
</evidence>
<protein>
    <submittedName>
        <fullName evidence="2">Uncharacterized protein</fullName>
    </submittedName>
</protein>
<reference evidence="4" key="2">
    <citation type="journal article" date="2019" name="Int. J. Syst. Evol. Microbiol.">
        <title>The Global Catalogue of Microorganisms (GCM) 10K type strain sequencing project: providing services to taxonomists for standard genome sequencing and annotation.</title>
        <authorList>
            <consortium name="The Broad Institute Genomics Platform"/>
            <consortium name="The Broad Institute Genome Sequencing Center for Infectious Disease"/>
            <person name="Wu L."/>
            <person name="Ma J."/>
        </authorList>
    </citation>
    <scope>NUCLEOTIDE SEQUENCE [LARGE SCALE GENOMIC DNA]</scope>
    <source>
        <strain evidence="4">CGMCC 1.15931</strain>
    </source>
</reference>
<proteinExistence type="predicted"/>
<comment type="caution">
    <text evidence="2">The sequence shown here is derived from an EMBL/GenBank/DDBJ whole genome shotgun (WGS) entry which is preliminary data.</text>
</comment>
<evidence type="ECO:0000313" key="3">
    <source>
        <dbReference type="Proteomes" id="UP000430634"/>
    </source>
</evidence>
<dbReference type="OrthoDB" id="8722129at2"/>
<gene>
    <name evidence="1" type="ORF">GCM10011572_40720</name>
    <name evidence="2" type="ORF">GM672_15710</name>
</gene>
<dbReference type="AlphaFoldDB" id="A0A6I3T3P3"/>
<evidence type="ECO:0000313" key="2">
    <source>
        <dbReference type="EMBL" id="MTV54177.1"/>
    </source>
</evidence>
<dbReference type="EMBL" id="BMKG01000020">
    <property type="protein sequence ID" value="GGC15214.1"/>
    <property type="molecule type" value="Genomic_DNA"/>
</dbReference>
<reference evidence="1" key="4">
    <citation type="submission" date="2024-05" db="EMBL/GenBank/DDBJ databases">
        <authorList>
            <person name="Sun Q."/>
            <person name="Zhou Y."/>
        </authorList>
    </citation>
    <scope>NUCLEOTIDE SEQUENCE</scope>
    <source>
        <strain evidence="1">CGMCC 1.15931</strain>
    </source>
</reference>
<name>A0A6I3T3P3_9BURK</name>
<dbReference type="Proteomes" id="UP000622638">
    <property type="component" value="Unassembled WGS sequence"/>
</dbReference>
<dbReference type="EMBL" id="WNKZ01000044">
    <property type="protein sequence ID" value="MTV54177.1"/>
    <property type="molecule type" value="Genomic_DNA"/>
</dbReference>
<dbReference type="Proteomes" id="UP000430634">
    <property type="component" value="Unassembled WGS sequence"/>
</dbReference>
<keyword evidence="4" id="KW-1185">Reference proteome</keyword>
<accession>A0A6I3T3P3</accession>
<organism evidence="2 3">
    <name type="scientific">Pseudoduganella buxea</name>
    <dbReference type="NCBI Taxonomy" id="1949069"/>
    <lineage>
        <taxon>Bacteria</taxon>
        <taxon>Pseudomonadati</taxon>
        <taxon>Pseudomonadota</taxon>
        <taxon>Betaproteobacteria</taxon>
        <taxon>Burkholderiales</taxon>
        <taxon>Oxalobacteraceae</taxon>
        <taxon>Telluria group</taxon>
        <taxon>Pseudoduganella</taxon>
    </lineage>
</organism>
<reference evidence="2 3" key="3">
    <citation type="submission" date="2019-11" db="EMBL/GenBank/DDBJ databases">
        <title>Type strains purchased from KCTC, JCM and DSMZ.</title>
        <authorList>
            <person name="Lu H."/>
        </authorList>
    </citation>
    <scope>NUCLEOTIDE SEQUENCE [LARGE SCALE GENOMIC DNA]</scope>
    <source>
        <strain evidence="2 3">KCTC 52429</strain>
    </source>
</reference>
<dbReference type="RefSeq" id="WP_155471477.1">
    <property type="nucleotide sequence ID" value="NZ_BMKG01000020.1"/>
</dbReference>
<sequence length="361" mass="39526">MTANLDYFSILVLGVSALCSAEASENQWRSECVGRLLVDLPGNASVAGISPAVFREELLRPSQSIPFEFPDGQRASGVRLLYKGELLISNKLDDAQKDSIGTAFAISREAVERRLAQQRTDGAGISKVEVLAGLPHGSRAWYTESSVRLLVNIGEHVLFTRLAAAPGEPSSSEMARRFANNISYRPIFHIPAQAGLCLPHAFIGDVDPGIRNVAAMYKLVDHPDVTIYLKDSNAASYEGKVRALNAEPKRVNENFWAQYQLGDSVKHIVSIEKSDVHFSSFSGPANGFASIAQIVRKTGERDFGYIGVHRGDPARKDSVDVELVILTNADVAKSRGIVPVSKVYFLELVRRLSATLRFKEK</sequence>
<evidence type="ECO:0000313" key="4">
    <source>
        <dbReference type="Proteomes" id="UP000622638"/>
    </source>
</evidence>